<name>A0A9J6FJ14_HAELO</name>
<proteinExistence type="predicted"/>
<evidence type="ECO:0000256" key="1">
    <source>
        <dbReference type="SAM" id="MobiDB-lite"/>
    </source>
</evidence>
<comment type="caution">
    <text evidence="2">The sequence shown here is derived from an EMBL/GenBank/DDBJ whole genome shotgun (WGS) entry which is preliminary data.</text>
</comment>
<dbReference type="AlphaFoldDB" id="A0A9J6FJ14"/>
<sequence>MPPLLSADFVLVQPRLPQAHRRVFRAPLFPRQTSRWPRKAIPGSTQAHRCPRKKRPLPPRTHRRILPEFSMSRAGSSLPSERQTLSTAGSSLPTISTSRLSKDSSLPPDRPTLPNVGPSLSFASLPLSTLGLPQLLYNQLLKCGVVEAGMSWARYKFQVHNCSFRKCSKLQGITKPQCVPPRGPPKLGCTAL</sequence>
<evidence type="ECO:0000313" key="2">
    <source>
        <dbReference type="EMBL" id="KAH9362815.1"/>
    </source>
</evidence>
<dbReference type="EMBL" id="JABSTR010000001">
    <property type="protein sequence ID" value="KAH9362815.1"/>
    <property type="molecule type" value="Genomic_DNA"/>
</dbReference>
<evidence type="ECO:0000313" key="3">
    <source>
        <dbReference type="Proteomes" id="UP000821853"/>
    </source>
</evidence>
<feature type="compositionally biased region" description="Polar residues" evidence="1">
    <location>
        <begin position="73"/>
        <end position="99"/>
    </location>
</feature>
<dbReference type="VEuPathDB" id="VectorBase:HLOH_052634"/>
<accession>A0A9J6FJ14</accession>
<reference evidence="2 3" key="1">
    <citation type="journal article" date="2020" name="Cell">
        <title>Large-Scale Comparative Analyses of Tick Genomes Elucidate Their Genetic Diversity and Vector Capacities.</title>
        <authorList>
            <consortium name="Tick Genome and Microbiome Consortium (TIGMIC)"/>
            <person name="Jia N."/>
            <person name="Wang J."/>
            <person name="Shi W."/>
            <person name="Du L."/>
            <person name="Sun Y."/>
            <person name="Zhan W."/>
            <person name="Jiang J.F."/>
            <person name="Wang Q."/>
            <person name="Zhang B."/>
            <person name="Ji P."/>
            <person name="Bell-Sakyi L."/>
            <person name="Cui X.M."/>
            <person name="Yuan T.T."/>
            <person name="Jiang B.G."/>
            <person name="Yang W.F."/>
            <person name="Lam T.T."/>
            <person name="Chang Q.C."/>
            <person name="Ding S.J."/>
            <person name="Wang X.J."/>
            <person name="Zhu J.G."/>
            <person name="Ruan X.D."/>
            <person name="Zhao L."/>
            <person name="Wei J.T."/>
            <person name="Ye R.Z."/>
            <person name="Que T.C."/>
            <person name="Du C.H."/>
            <person name="Zhou Y.H."/>
            <person name="Cheng J.X."/>
            <person name="Dai P.F."/>
            <person name="Guo W.B."/>
            <person name="Han X.H."/>
            <person name="Huang E.J."/>
            <person name="Li L.F."/>
            <person name="Wei W."/>
            <person name="Gao Y.C."/>
            <person name="Liu J.Z."/>
            <person name="Shao H.Z."/>
            <person name="Wang X."/>
            <person name="Wang C.C."/>
            <person name="Yang T.C."/>
            <person name="Huo Q.B."/>
            <person name="Li W."/>
            <person name="Chen H.Y."/>
            <person name="Chen S.E."/>
            <person name="Zhou L.G."/>
            <person name="Ni X.B."/>
            <person name="Tian J.H."/>
            <person name="Sheng Y."/>
            <person name="Liu T."/>
            <person name="Pan Y.S."/>
            <person name="Xia L.Y."/>
            <person name="Li J."/>
            <person name="Zhao F."/>
            <person name="Cao W.C."/>
        </authorList>
    </citation>
    <scope>NUCLEOTIDE SEQUENCE [LARGE SCALE GENOMIC DNA]</scope>
    <source>
        <strain evidence="2">HaeL-2018</strain>
    </source>
</reference>
<dbReference type="Proteomes" id="UP000821853">
    <property type="component" value="Chromosome 1"/>
</dbReference>
<feature type="compositionally biased region" description="Basic residues" evidence="1">
    <location>
        <begin position="49"/>
        <end position="64"/>
    </location>
</feature>
<protein>
    <submittedName>
        <fullName evidence="2">Uncharacterized protein</fullName>
    </submittedName>
</protein>
<organism evidence="2 3">
    <name type="scientific">Haemaphysalis longicornis</name>
    <name type="common">Bush tick</name>
    <dbReference type="NCBI Taxonomy" id="44386"/>
    <lineage>
        <taxon>Eukaryota</taxon>
        <taxon>Metazoa</taxon>
        <taxon>Ecdysozoa</taxon>
        <taxon>Arthropoda</taxon>
        <taxon>Chelicerata</taxon>
        <taxon>Arachnida</taxon>
        <taxon>Acari</taxon>
        <taxon>Parasitiformes</taxon>
        <taxon>Ixodida</taxon>
        <taxon>Ixodoidea</taxon>
        <taxon>Ixodidae</taxon>
        <taxon>Haemaphysalinae</taxon>
        <taxon>Haemaphysalis</taxon>
    </lineage>
</organism>
<keyword evidence="3" id="KW-1185">Reference proteome</keyword>
<gene>
    <name evidence="2" type="ORF">HPB48_015222</name>
</gene>
<feature type="region of interest" description="Disordered" evidence="1">
    <location>
        <begin position="35"/>
        <end position="113"/>
    </location>
</feature>